<gene>
    <name evidence="1" type="ORF">PTSG_09082</name>
</gene>
<protein>
    <submittedName>
        <fullName evidence="1">Uncharacterized protein</fullName>
    </submittedName>
</protein>
<evidence type="ECO:0000313" key="1">
    <source>
        <dbReference type="EMBL" id="EGD78204.1"/>
    </source>
</evidence>
<keyword evidence="2" id="KW-1185">Reference proteome</keyword>
<dbReference type="InParanoid" id="F2UM55"/>
<dbReference type="EMBL" id="GL832981">
    <property type="protein sequence ID" value="EGD78204.1"/>
    <property type="molecule type" value="Genomic_DNA"/>
</dbReference>
<sequence length="103" mass="11217">MSIHQPHPSTLTGGRFAVVLLDIATQCSSVGLSDLADTLDSMLMILPRAVGTGDRVNVLKTDNEAVFTTPAQLKLLHKHKLDMQHSSPYDQTRMEISNGISKC</sequence>
<dbReference type="RefSeq" id="XP_004989880.1">
    <property type="nucleotide sequence ID" value="XM_004989823.1"/>
</dbReference>
<dbReference type="OrthoDB" id="413361at2759"/>
<evidence type="ECO:0000313" key="2">
    <source>
        <dbReference type="Proteomes" id="UP000007799"/>
    </source>
</evidence>
<dbReference type="AlphaFoldDB" id="F2UM55"/>
<reference evidence="1" key="1">
    <citation type="submission" date="2009-08" db="EMBL/GenBank/DDBJ databases">
        <title>Annotation of Salpingoeca rosetta.</title>
        <authorList>
            <consortium name="The Broad Institute Genome Sequencing Platform"/>
            <person name="Russ C."/>
            <person name="Cuomo C."/>
            <person name="Burger G."/>
            <person name="Gray M.W."/>
            <person name="Holland P.W.H."/>
            <person name="King N."/>
            <person name="Lang F.B.F."/>
            <person name="Roger A.J."/>
            <person name="Ruiz-Trillo I."/>
            <person name="Young S.K."/>
            <person name="Zeng Q."/>
            <person name="Gargeya S."/>
            <person name="Alvarado L."/>
            <person name="Berlin A."/>
            <person name="Chapman S.B."/>
            <person name="Chen Z."/>
            <person name="Freedman E."/>
            <person name="Gellesch M."/>
            <person name="Goldberg J."/>
            <person name="Griggs A."/>
            <person name="Gujja S."/>
            <person name="Heilman E."/>
            <person name="Heiman D."/>
            <person name="Howarth C."/>
            <person name="Mehta T."/>
            <person name="Neiman D."/>
            <person name="Pearson M."/>
            <person name="Roberts A."/>
            <person name="Saif S."/>
            <person name="Shea T."/>
            <person name="Shenoy N."/>
            <person name="Sisk P."/>
            <person name="Stolte C."/>
            <person name="Sykes S."/>
            <person name="White J."/>
            <person name="Yandava C."/>
            <person name="Haas B."/>
            <person name="Nusbaum C."/>
            <person name="Birren B."/>
        </authorList>
    </citation>
    <scope>NUCLEOTIDE SEQUENCE [LARGE SCALE GENOMIC DNA]</scope>
    <source>
        <strain evidence="1">ATCC 50818</strain>
    </source>
</reference>
<dbReference type="KEGG" id="sre:PTSG_09082"/>
<name>F2UM55_SALR5</name>
<proteinExistence type="predicted"/>
<dbReference type="GeneID" id="16070435"/>
<accession>F2UM55</accession>
<dbReference type="Proteomes" id="UP000007799">
    <property type="component" value="Unassembled WGS sequence"/>
</dbReference>
<organism evidence="2">
    <name type="scientific">Salpingoeca rosetta (strain ATCC 50818 / BSB-021)</name>
    <dbReference type="NCBI Taxonomy" id="946362"/>
    <lineage>
        <taxon>Eukaryota</taxon>
        <taxon>Choanoflagellata</taxon>
        <taxon>Craspedida</taxon>
        <taxon>Salpingoecidae</taxon>
        <taxon>Salpingoeca</taxon>
    </lineage>
</organism>